<evidence type="ECO:0000313" key="2">
    <source>
        <dbReference type="Proteomes" id="UP000681720"/>
    </source>
</evidence>
<comment type="caution">
    <text evidence="1">The sequence shown here is derived from an EMBL/GenBank/DDBJ whole genome shotgun (WGS) entry which is preliminary data.</text>
</comment>
<evidence type="ECO:0000313" key="1">
    <source>
        <dbReference type="EMBL" id="CAF4222177.1"/>
    </source>
</evidence>
<name>A0A8S2SGZ1_9BILA</name>
<dbReference type="EMBL" id="CAJOBJ010022214">
    <property type="protein sequence ID" value="CAF4222177.1"/>
    <property type="molecule type" value="Genomic_DNA"/>
</dbReference>
<reference evidence="1" key="1">
    <citation type="submission" date="2021-02" db="EMBL/GenBank/DDBJ databases">
        <authorList>
            <person name="Nowell W R."/>
        </authorList>
    </citation>
    <scope>NUCLEOTIDE SEQUENCE</scope>
</reference>
<gene>
    <name evidence="1" type="ORF">GIL414_LOCUS22454</name>
</gene>
<organism evidence="1 2">
    <name type="scientific">Rotaria magnacalcarata</name>
    <dbReference type="NCBI Taxonomy" id="392030"/>
    <lineage>
        <taxon>Eukaryota</taxon>
        <taxon>Metazoa</taxon>
        <taxon>Spiralia</taxon>
        <taxon>Gnathifera</taxon>
        <taxon>Rotifera</taxon>
        <taxon>Eurotatoria</taxon>
        <taxon>Bdelloidea</taxon>
        <taxon>Philodinida</taxon>
        <taxon>Philodinidae</taxon>
        <taxon>Rotaria</taxon>
    </lineage>
</organism>
<protein>
    <submittedName>
        <fullName evidence="1">Uncharacterized protein</fullName>
    </submittedName>
</protein>
<proteinExistence type="predicted"/>
<accession>A0A8S2SGZ1</accession>
<feature type="non-terminal residue" evidence="1">
    <location>
        <position position="1"/>
    </location>
</feature>
<sequence>VPTEEAHHFQDDFQAESKQ</sequence>
<dbReference type="AlphaFoldDB" id="A0A8S2SGZ1"/>
<dbReference type="Proteomes" id="UP000681720">
    <property type="component" value="Unassembled WGS sequence"/>
</dbReference>